<gene>
    <name evidence="1" type="ORF">ACFSC2_00920</name>
</gene>
<evidence type="ECO:0000313" key="2">
    <source>
        <dbReference type="Proteomes" id="UP001597138"/>
    </source>
</evidence>
<keyword evidence="2" id="KW-1185">Reference proteome</keyword>
<reference evidence="2" key="1">
    <citation type="journal article" date="2019" name="Int. J. Syst. Evol. Microbiol.">
        <title>The Global Catalogue of Microorganisms (GCM) 10K type strain sequencing project: providing services to taxonomists for standard genome sequencing and annotation.</title>
        <authorList>
            <consortium name="The Broad Institute Genomics Platform"/>
            <consortium name="The Broad Institute Genome Sequencing Center for Infectious Disease"/>
            <person name="Wu L."/>
            <person name="Ma J."/>
        </authorList>
    </citation>
    <scope>NUCLEOTIDE SEQUENCE [LARGE SCALE GENOMIC DNA]</scope>
    <source>
        <strain evidence="2">CCUG 70865</strain>
    </source>
</reference>
<dbReference type="EMBL" id="JBHUDZ010000001">
    <property type="protein sequence ID" value="MFD1601293.1"/>
    <property type="molecule type" value="Genomic_DNA"/>
</dbReference>
<organism evidence="1 2">
    <name type="scientific">Flavobacterium artemisiae</name>
    <dbReference type="NCBI Taxonomy" id="2126556"/>
    <lineage>
        <taxon>Bacteria</taxon>
        <taxon>Pseudomonadati</taxon>
        <taxon>Bacteroidota</taxon>
        <taxon>Flavobacteriia</taxon>
        <taxon>Flavobacteriales</taxon>
        <taxon>Flavobacteriaceae</taxon>
        <taxon>Flavobacterium</taxon>
    </lineage>
</organism>
<name>A0ABW4H7Q8_9FLAO</name>
<accession>A0ABW4H7Q8</accession>
<sequence>MGIVKQAKNITIQVARESTIIVKENMDKTASKVVLRTSEGDITMIAAKHLKAKSNGD</sequence>
<comment type="caution">
    <text evidence="1">The sequence shown here is derived from an EMBL/GenBank/DDBJ whole genome shotgun (WGS) entry which is preliminary data.</text>
</comment>
<protein>
    <submittedName>
        <fullName evidence="1">Uncharacterized protein</fullName>
    </submittedName>
</protein>
<dbReference type="Proteomes" id="UP001597138">
    <property type="component" value="Unassembled WGS sequence"/>
</dbReference>
<evidence type="ECO:0000313" key="1">
    <source>
        <dbReference type="EMBL" id="MFD1601293.1"/>
    </source>
</evidence>
<dbReference type="RefSeq" id="WP_379817371.1">
    <property type="nucleotide sequence ID" value="NZ_JBHUDZ010000001.1"/>
</dbReference>
<proteinExistence type="predicted"/>